<name>A0A0R3TYE4_RODNA</name>
<keyword evidence="4" id="KW-1185">Reference proteome</keyword>
<reference evidence="3 4" key="2">
    <citation type="submission" date="2018-11" db="EMBL/GenBank/DDBJ databases">
        <authorList>
            <consortium name="Pathogen Informatics"/>
        </authorList>
    </citation>
    <scope>NUCLEOTIDE SEQUENCE [LARGE SCALE GENOMIC DNA]</scope>
</reference>
<organism evidence="5">
    <name type="scientific">Rodentolepis nana</name>
    <name type="common">Dwarf tapeworm</name>
    <name type="synonym">Hymenolepis nana</name>
    <dbReference type="NCBI Taxonomy" id="102285"/>
    <lineage>
        <taxon>Eukaryota</taxon>
        <taxon>Metazoa</taxon>
        <taxon>Spiralia</taxon>
        <taxon>Lophotrochozoa</taxon>
        <taxon>Platyhelminthes</taxon>
        <taxon>Cestoda</taxon>
        <taxon>Eucestoda</taxon>
        <taxon>Cyclophyllidea</taxon>
        <taxon>Hymenolepididae</taxon>
        <taxon>Rodentolepis</taxon>
    </lineage>
</organism>
<feature type="region of interest" description="Disordered" evidence="1">
    <location>
        <begin position="42"/>
        <end position="104"/>
    </location>
</feature>
<dbReference type="Gene3D" id="2.30.29.30">
    <property type="entry name" value="Pleckstrin-homology domain (PH domain)/Phosphotyrosine-binding domain (PTB)"/>
    <property type="match status" value="1"/>
</dbReference>
<gene>
    <name evidence="3" type="ORF">HNAJ_LOCUS12867</name>
</gene>
<dbReference type="OrthoDB" id="6250595at2759"/>
<proteinExistence type="predicted"/>
<feature type="compositionally biased region" description="Low complexity" evidence="1">
    <location>
        <begin position="42"/>
        <end position="56"/>
    </location>
</feature>
<dbReference type="PRINTS" id="PR00683">
    <property type="entry name" value="SPECTRINPH"/>
</dbReference>
<evidence type="ECO:0000259" key="2">
    <source>
        <dbReference type="PROSITE" id="PS50003"/>
    </source>
</evidence>
<evidence type="ECO:0000313" key="3">
    <source>
        <dbReference type="EMBL" id="VDO14312.1"/>
    </source>
</evidence>
<dbReference type="AlphaFoldDB" id="A0A0R3TYE4"/>
<dbReference type="PROSITE" id="PS50003">
    <property type="entry name" value="PH_DOMAIN"/>
    <property type="match status" value="1"/>
</dbReference>
<dbReference type="InterPro" id="IPR001849">
    <property type="entry name" value="PH_domain"/>
</dbReference>
<dbReference type="Pfam" id="PF15410">
    <property type="entry name" value="PH_9"/>
    <property type="match status" value="1"/>
</dbReference>
<dbReference type="EMBL" id="UZAE01014738">
    <property type="protein sequence ID" value="VDO14312.1"/>
    <property type="molecule type" value="Genomic_DNA"/>
</dbReference>
<dbReference type="InterPro" id="IPR001605">
    <property type="entry name" value="PH_dom-spectrin-type"/>
</dbReference>
<dbReference type="Proteomes" id="UP000278807">
    <property type="component" value="Unassembled WGS sequence"/>
</dbReference>
<dbReference type="InterPro" id="IPR041681">
    <property type="entry name" value="PH_9"/>
</dbReference>
<feature type="domain" description="PH" evidence="2">
    <location>
        <begin position="151"/>
        <end position="185"/>
    </location>
</feature>
<evidence type="ECO:0000313" key="4">
    <source>
        <dbReference type="Proteomes" id="UP000278807"/>
    </source>
</evidence>
<feature type="compositionally biased region" description="Polar residues" evidence="1">
    <location>
        <begin position="89"/>
        <end position="100"/>
    </location>
</feature>
<sequence>MALAAVIVVSAASTDVWDLAVLHLNGLATTACQVSFACFTPSSENETSTSSGSTITANADPSVSTTVGADTTDTDGGEEEMKPTGAAETLQTNGTENTLPGPSIPSVLEQQLAAAAFQLPPPPPPPPQPEGVICIAHALASVADDYSKKPNVFRLRTKDGSEYLLQVNDPKELEYWVDKINYVAGLLSSPSLPSAVGSDQTFHRPILPAGVTHLGVVSSVFFILTRIQSDRCVIAPRNAPLIQHYVCF</sequence>
<protein>
    <submittedName>
        <fullName evidence="5">PH domain-containing protein</fullName>
    </submittedName>
</protein>
<dbReference type="GO" id="GO:0005543">
    <property type="term" value="F:phospholipid binding"/>
    <property type="evidence" value="ECO:0007669"/>
    <property type="project" value="InterPro"/>
</dbReference>
<dbReference type="SUPFAM" id="SSF50729">
    <property type="entry name" value="PH domain-like"/>
    <property type="match status" value="1"/>
</dbReference>
<dbReference type="WBParaSite" id="HNAJ_0001289301-mRNA-1">
    <property type="protein sequence ID" value="HNAJ_0001289301-mRNA-1"/>
    <property type="gene ID" value="HNAJ_0001289301"/>
</dbReference>
<dbReference type="InterPro" id="IPR011993">
    <property type="entry name" value="PH-like_dom_sf"/>
</dbReference>
<evidence type="ECO:0000256" key="1">
    <source>
        <dbReference type="SAM" id="MobiDB-lite"/>
    </source>
</evidence>
<reference evidence="5" key="1">
    <citation type="submission" date="2017-02" db="UniProtKB">
        <authorList>
            <consortium name="WormBaseParasite"/>
        </authorList>
    </citation>
    <scope>IDENTIFICATION</scope>
</reference>
<accession>A0A0R3TYE4</accession>
<dbReference type="STRING" id="102285.A0A0R3TYE4"/>
<evidence type="ECO:0000313" key="5">
    <source>
        <dbReference type="WBParaSite" id="HNAJ_0001289301-mRNA-1"/>
    </source>
</evidence>